<dbReference type="KEGG" id="scn:Solca_3520"/>
<keyword evidence="2 3" id="KW-0802">TPR repeat</keyword>
<dbReference type="Gene3D" id="1.25.40.10">
    <property type="entry name" value="Tetratricopeptide repeat domain"/>
    <property type="match status" value="1"/>
</dbReference>
<dbReference type="PANTHER" id="PTHR45586:SF1">
    <property type="entry name" value="LIPOPOLYSACCHARIDE ASSEMBLY PROTEIN B"/>
    <property type="match status" value="1"/>
</dbReference>
<dbReference type="AlphaFoldDB" id="H8KSH4"/>
<dbReference type="EMBL" id="CP003349">
    <property type="protein sequence ID" value="AFD08525.1"/>
    <property type="molecule type" value="Genomic_DNA"/>
</dbReference>
<evidence type="ECO:0000256" key="4">
    <source>
        <dbReference type="SAM" id="MobiDB-lite"/>
    </source>
</evidence>
<accession>H8KSH4</accession>
<dbReference type="RefSeq" id="WP_014681748.1">
    <property type="nucleotide sequence ID" value="NC_017770.1"/>
</dbReference>
<dbReference type="STRING" id="929556.Solca_3520"/>
<proteinExistence type="predicted"/>
<feature type="repeat" description="TPR" evidence="3">
    <location>
        <begin position="227"/>
        <end position="260"/>
    </location>
</feature>
<dbReference type="InterPro" id="IPR011990">
    <property type="entry name" value="TPR-like_helical_dom_sf"/>
</dbReference>
<evidence type="ECO:0000256" key="1">
    <source>
        <dbReference type="ARBA" id="ARBA00022737"/>
    </source>
</evidence>
<evidence type="ECO:0000313" key="6">
    <source>
        <dbReference type="Proteomes" id="UP000007590"/>
    </source>
</evidence>
<reference evidence="5" key="1">
    <citation type="submission" date="2012-02" db="EMBL/GenBank/DDBJ databases">
        <title>The complete genome of Solitalea canadensis DSM 3403.</title>
        <authorList>
            <consortium name="US DOE Joint Genome Institute (JGI-PGF)"/>
            <person name="Lucas S."/>
            <person name="Copeland A."/>
            <person name="Lapidus A."/>
            <person name="Glavina del Rio T."/>
            <person name="Dalin E."/>
            <person name="Tice H."/>
            <person name="Bruce D."/>
            <person name="Goodwin L."/>
            <person name="Pitluck S."/>
            <person name="Peters L."/>
            <person name="Ovchinnikova G."/>
            <person name="Lu M."/>
            <person name="Kyrpides N."/>
            <person name="Mavromatis K."/>
            <person name="Ivanova N."/>
            <person name="Brettin T."/>
            <person name="Detter J.C."/>
            <person name="Han C."/>
            <person name="Larimer F."/>
            <person name="Land M."/>
            <person name="Hauser L."/>
            <person name="Markowitz V."/>
            <person name="Cheng J.-F."/>
            <person name="Hugenholtz P."/>
            <person name="Woyke T."/>
            <person name="Wu D."/>
            <person name="Spring S."/>
            <person name="Schroeder M."/>
            <person name="Kopitz M."/>
            <person name="Brambilla E."/>
            <person name="Klenk H.-P."/>
            <person name="Eisen J.A."/>
        </authorList>
    </citation>
    <scope>NUCLEOTIDE SEQUENCE</scope>
    <source>
        <strain evidence="5">DSM 3403</strain>
    </source>
</reference>
<protein>
    <submittedName>
        <fullName evidence="5">Cytochrome c biogenesis factor</fullName>
    </submittedName>
</protein>
<organism evidence="5 6">
    <name type="scientific">Solitalea canadensis (strain ATCC 29591 / DSM 3403 / JCM 21819 / LMG 8368 / NBRC 15130 / NCIMB 12057 / USAM 9D)</name>
    <name type="common">Flexibacter canadensis</name>
    <dbReference type="NCBI Taxonomy" id="929556"/>
    <lineage>
        <taxon>Bacteria</taxon>
        <taxon>Pseudomonadati</taxon>
        <taxon>Bacteroidota</taxon>
        <taxon>Sphingobacteriia</taxon>
        <taxon>Sphingobacteriales</taxon>
        <taxon>Sphingobacteriaceae</taxon>
        <taxon>Solitalea</taxon>
    </lineage>
</organism>
<dbReference type="SUPFAM" id="SSF48452">
    <property type="entry name" value="TPR-like"/>
    <property type="match status" value="1"/>
</dbReference>
<dbReference type="eggNOG" id="COG0457">
    <property type="taxonomic scope" value="Bacteria"/>
</dbReference>
<dbReference type="PANTHER" id="PTHR45586">
    <property type="entry name" value="TPR REPEAT-CONTAINING PROTEIN PA4667"/>
    <property type="match status" value="1"/>
</dbReference>
<dbReference type="InterPro" id="IPR019734">
    <property type="entry name" value="TPR_rpt"/>
</dbReference>
<evidence type="ECO:0000256" key="2">
    <source>
        <dbReference type="ARBA" id="ARBA00022803"/>
    </source>
</evidence>
<evidence type="ECO:0000256" key="3">
    <source>
        <dbReference type="PROSITE-ProRule" id="PRU00339"/>
    </source>
</evidence>
<feature type="region of interest" description="Disordered" evidence="4">
    <location>
        <begin position="31"/>
        <end position="51"/>
    </location>
</feature>
<dbReference type="OrthoDB" id="1490552at2"/>
<gene>
    <name evidence="5" type="ordered locus">Solca_3520</name>
</gene>
<dbReference type="Proteomes" id="UP000007590">
    <property type="component" value="Chromosome"/>
</dbReference>
<sequence length="274" mass="30228">MLSRKQIIIILSVVVLIGALYSLDIKGLVNPKEGKKPDSEQSASGVSTESISKSAKKQLSAGAVKQIEGLEGQLAKDPKNIEAQKALAKQWESMHVNHVSGLYMYQIAQQDPNLQNWLNAGDKLQTGIATVSDSTEVSFVAEKAIDSYQKALALDPESLDAKTGLGICYVETTQNPMQGITLLREVVEKDPENLKANMNLGLFSMKTGQYDKAEKRFLTVLKKSPSADAYFYLGEAYRNMGQKAKAIEAYQKTKEFMVDPQFTAQIDMIIKELK</sequence>
<dbReference type="SMART" id="SM00028">
    <property type="entry name" value="TPR"/>
    <property type="match status" value="2"/>
</dbReference>
<dbReference type="InterPro" id="IPR051012">
    <property type="entry name" value="CellSynth/LPSAsmb/PSIAsmb"/>
</dbReference>
<feature type="compositionally biased region" description="Polar residues" evidence="4">
    <location>
        <begin position="40"/>
        <end position="51"/>
    </location>
</feature>
<name>H8KSH4_SOLCM</name>
<dbReference type="Pfam" id="PF13432">
    <property type="entry name" value="TPR_16"/>
    <property type="match status" value="1"/>
</dbReference>
<keyword evidence="6" id="KW-1185">Reference proteome</keyword>
<dbReference type="PROSITE" id="PS50005">
    <property type="entry name" value="TPR"/>
    <property type="match status" value="1"/>
</dbReference>
<keyword evidence="1" id="KW-0677">Repeat</keyword>
<dbReference type="HOGENOM" id="CLU_084740_0_0_10"/>
<evidence type="ECO:0000313" key="5">
    <source>
        <dbReference type="EMBL" id="AFD08525.1"/>
    </source>
</evidence>